<dbReference type="EMBL" id="JAMXLR010000092">
    <property type="protein sequence ID" value="MCO6047752.1"/>
    <property type="molecule type" value="Genomic_DNA"/>
</dbReference>
<comment type="caution">
    <text evidence="1">The sequence shown here is derived from an EMBL/GenBank/DDBJ whole genome shotgun (WGS) entry which is preliminary data.</text>
</comment>
<accession>A0A9X2FGK0</accession>
<dbReference type="Proteomes" id="UP001155241">
    <property type="component" value="Unassembled WGS sequence"/>
</dbReference>
<protein>
    <recommendedName>
        <fullName evidence="3">J domain-containing protein</fullName>
    </recommendedName>
</protein>
<sequence>MAGQFQRRLQDGIANLQVDRRPECMITLGLSPPYVLEDVKAAYYQKAQTCHPDHGGSAQDFHRLHDAFEQAQELVDYQGDRRRWIAGKLHDYLSMRQAIQRFKQLGASTTVVSAEWLKNSVGEFAQLTEAVVSVRLVDAPTGDDFIQVLLEELPALKNLIKIEMPGCCVSDNAVLRLGAYTWLRHLDLSRTPITSSALSVLDDLPNLQSLNLDGTQIGWWTRRRIEKQVRRRGCETYQPFGKLPTANQR</sequence>
<dbReference type="RefSeq" id="WP_252855859.1">
    <property type="nucleotide sequence ID" value="NZ_JAMXLR010000092.1"/>
</dbReference>
<dbReference type="InterPro" id="IPR032675">
    <property type="entry name" value="LRR_dom_sf"/>
</dbReference>
<dbReference type="SUPFAM" id="SSF52047">
    <property type="entry name" value="RNI-like"/>
    <property type="match status" value="1"/>
</dbReference>
<dbReference type="Gene3D" id="3.80.10.10">
    <property type="entry name" value="Ribonuclease Inhibitor"/>
    <property type="match status" value="1"/>
</dbReference>
<organism evidence="1 2">
    <name type="scientific">Aeoliella straminimaris</name>
    <dbReference type="NCBI Taxonomy" id="2954799"/>
    <lineage>
        <taxon>Bacteria</taxon>
        <taxon>Pseudomonadati</taxon>
        <taxon>Planctomycetota</taxon>
        <taxon>Planctomycetia</taxon>
        <taxon>Pirellulales</taxon>
        <taxon>Lacipirellulaceae</taxon>
        <taxon>Aeoliella</taxon>
    </lineage>
</organism>
<evidence type="ECO:0000313" key="1">
    <source>
        <dbReference type="EMBL" id="MCO6047752.1"/>
    </source>
</evidence>
<keyword evidence="2" id="KW-1185">Reference proteome</keyword>
<evidence type="ECO:0008006" key="3">
    <source>
        <dbReference type="Google" id="ProtNLM"/>
    </source>
</evidence>
<dbReference type="InterPro" id="IPR001623">
    <property type="entry name" value="DnaJ_domain"/>
</dbReference>
<dbReference type="InterPro" id="IPR036869">
    <property type="entry name" value="J_dom_sf"/>
</dbReference>
<dbReference type="SUPFAM" id="SSF46565">
    <property type="entry name" value="Chaperone J-domain"/>
    <property type="match status" value="1"/>
</dbReference>
<dbReference type="Gene3D" id="1.10.287.110">
    <property type="entry name" value="DnaJ domain"/>
    <property type="match status" value="1"/>
</dbReference>
<gene>
    <name evidence="1" type="ORF">NG895_27935</name>
</gene>
<evidence type="ECO:0000313" key="2">
    <source>
        <dbReference type="Proteomes" id="UP001155241"/>
    </source>
</evidence>
<reference evidence="1" key="1">
    <citation type="submission" date="2022-06" db="EMBL/GenBank/DDBJ databases">
        <title>Aeoliella straminimaris, a novel planctomycete from sediments.</title>
        <authorList>
            <person name="Vitorino I.R."/>
            <person name="Lage O.M."/>
        </authorList>
    </citation>
    <scope>NUCLEOTIDE SEQUENCE</scope>
    <source>
        <strain evidence="1">ICT_H6.2</strain>
    </source>
</reference>
<proteinExistence type="predicted"/>
<dbReference type="CDD" id="cd06257">
    <property type="entry name" value="DnaJ"/>
    <property type="match status" value="1"/>
</dbReference>
<name>A0A9X2FGK0_9BACT</name>
<dbReference type="AlphaFoldDB" id="A0A9X2FGK0"/>